<proteinExistence type="predicted"/>
<organism evidence="1 2">
    <name type="scientific">Clostridium polyendosporum</name>
    <dbReference type="NCBI Taxonomy" id="69208"/>
    <lineage>
        <taxon>Bacteria</taxon>
        <taxon>Bacillati</taxon>
        <taxon>Bacillota</taxon>
        <taxon>Clostridia</taxon>
        <taxon>Eubacteriales</taxon>
        <taxon>Clostridiaceae</taxon>
        <taxon>Clostridium</taxon>
    </lineage>
</organism>
<name>A0A919S365_9CLOT</name>
<dbReference type="RefSeq" id="WP_212905190.1">
    <property type="nucleotide sequence ID" value="NZ_BOPZ01000041.1"/>
</dbReference>
<reference evidence="1" key="1">
    <citation type="submission" date="2021-03" db="EMBL/GenBank/DDBJ databases">
        <title>Taxonomic study of Clostridium polyendosporum from meadow-gley soil under rice.</title>
        <authorList>
            <person name="Kobayashi H."/>
            <person name="Tanizawa Y."/>
            <person name="Yagura M."/>
        </authorList>
    </citation>
    <scope>NUCLEOTIDE SEQUENCE</scope>
    <source>
        <strain evidence="1">JCM 30710</strain>
    </source>
</reference>
<evidence type="ECO:0000313" key="1">
    <source>
        <dbReference type="EMBL" id="GIM30521.1"/>
    </source>
</evidence>
<evidence type="ECO:0000313" key="2">
    <source>
        <dbReference type="Proteomes" id="UP000679179"/>
    </source>
</evidence>
<sequence>MRYIGSFFRINSLTPKEIESQLFFLSREAVKHIVLKSRCGLIASMKNSKKCLSNNDINILKDFSPLLCIYRKGHPKFTSSKHHHGWDEDGIKKEVTPSSNAFMTLCILELTSYYDKFKEINGNIYALSNIYKSLAKLQLEFYSSHLRNTEGFFVDKKNTFEGNADFNFVDKDKKFKFSDQAFMMVAYYLYWSLCPEDPEREMFKTFSMDILNMFLNCKDEIYNLSFEECCKICLAFNCFYSYSLNNDAKLYITDISDFLIDKYEQKNYLIGGIDYSCLLAINLLLSYKHNGIQTFKDNFIEISEKHKNLYNEEIGIFIKPMEKKEVKYELLEINNYLLNMLFYEEIVDSSRDVKIMLSTLYKQFYINPGIVLCWPEAPSLDNEERYKNLTLKSEDLIEESMFRMPNAPTPEGTGTAPTFIKSVTYSRKKDIFSSSKTTFDSSKNFLSFYLIIFLLKENIMNCLFCERINETEDEIVDNN</sequence>
<dbReference type="EMBL" id="BOPZ01000041">
    <property type="protein sequence ID" value="GIM30521.1"/>
    <property type="molecule type" value="Genomic_DNA"/>
</dbReference>
<comment type="caution">
    <text evidence="1">The sequence shown here is derived from an EMBL/GenBank/DDBJ whole genome shotgun (WGS) entry which is preliminary data.</text>
</comment>
<dbReference type="AlphaFoldDB" id="A0A919S365"/>
<protein>
    <submittedName>
        <fullName evidence="1">Uncharacterized protein</fullName>
    </submittedName>
</protein>
<gene>
    <name evidence="1" type="ORF">CPJCM30710_31870</name>
</gene>
<keyword evidence="2" id="KW-1185">Reference proteome</keyword>
<dbReference type="Proteomes" id="UP000679179">
    <property type="component" value="Unassembled WGS sequence"/>
</dbReference>
<accession>A0A919S365</accession>